<protein>
    <recommendedName>
        <fullName evidence="4">Transmembrane protein</fullName>
    </recommendedName>
</protein>
<evidence type="ECO:0000256" key="1">
    <source>
        <dbReference type="SAM" id="Phobius"/>
    </source>
</evidence>
<reference evidence="2 3" key="1">
    <citation type="journal article" date="2012" name="J. Bacteriol.">
        <title>Genome Sequence of the Alkane-Degrading Bacterium Alcanivorax hongdengensis Type Strain A-11-3.</title>
        <authorList>
            <person name="Lai Q."/>
            <person name="Shao Z."/>
        </authorList>
    </citation>
    <scope>NUCLEOTIDE SEQUENCE [LARGE SCALE GENOMIC DNA]</scope>
    <source>
        <strain evidence="2 3">A-11-3</strain>
    </source>
</reference>
<evidence type="ECO:0008006" key="4">
    <source>
        <dbReference type="Google" id="ProtNLM"/>
    </source>
</evidence>
<evidence type="ECO:0000313" key="3">
    <source>
        <dbReference type="Proteomes" id="UP000010164"/>
    </source>
</evidence>
<sequence>MKRFYYLMPSLPIVKGITEELRIAGINENRLCVLGQNPATVVQAHVHAATTWEETDVLHSGFLGALIGTGFGLLLGLVIAAVSLLGNRLDSEVLIATSVFGTCFGAWLGGIRGLSSRNHHLQPYLQRVDEGDYLMMVDADDDQQAEQISRIMARHSRDAEAVGQEDFFRPFE</sequence>
<proteinExistence type="predicted"/>
<dbReference type="eggNOG" id="ENOG5032W7W">
    <property type="taxonomic scope" value="Bacteria"/>
</dbReference>
<dbReference type="PATRIC" id="fig|1177179.3.peg.3335"/>
<comment type="caution">
    <text evidence="2">The sequence shown here is derived from an EMBL/GenBank/DDBJ whole genome shotgun (WGS) entry which is preliminary data.</text>
</comment>
<keyword evidence="1" id="KW-0472">Membrane</keyword>
<keyword evidence="1" id="KW-0812">Transmembrane</keyword>
<name>L0W775_9GAMM</name>
<dbReference type="AlphaFoldDB" id="L0W775"/>
<evidence type="ECO:0000313" key="2">
    <source>
        <dbReference type="EMBL" id="EKF72784.1"/>
    </source>
</evidence>
<organism evidence="2 3">
    <name type="scientific">Alcanivorax hongdengensis A-11-3</name>
    <dbReference type="NCBI Taxonomy" id="1177179"/>
    <lineage>
        <taxon>Bacteria</taxon>
        <taxon>Pseudomonadati</taxon>
        <taxon>Pseudomonadota</taxon>
        <taxon>Gammaproteobacteria</taxon>
        <taxon>Oceanospirillales</taxon>
        <taxon>Alcanivoracaceae</taxon>
        <taxon>Alcanivorax</taxon>
    </lineage>
</organism>
<feature type="transmembrane region" description="Helical" evidence="1">
    <location>
        <begin position="93"/>
        <end position="111"/>
    </location>
</feature>
<dbReference type="EMBL" id="AMRJ01000057">
    <property type="protein sequence ID" value="EKF72784.1"/>
    <property type="molecule type" value="Genomic_DNA"/>
</dbReference>
<dbReference type="STRING" id="1177179.A11A3_16975"/>
<keyword evidence="3" id="KW-1185">Reference proteome</keyword>
<feature type="transmembrane region" description="Helical" evidence="1">
    <location>
        <begin position="62"/>
        <end position="87"/>
    </location>
</feature>
<accession>L0W775</accession>
<dbReference type="RefSeq" id="WP_008930558.1">
    <property type="nucleotide sequence ID" value="NZ_AMRJ01000057.1"/>
</dbReference>
<dbReference type="OrthoDB" id="5905880at2"/>
<gene>
    <name evidence="2" type="ORF">A11A3_16975</name>
</gene>
<dbReference type="Proteomes" id="UP000010164">
    <property type="component" value="Unassembled WGS sequence"/>
</dbReference>
<keyword evidence="1" id="KW-1133">Transmembrane helix</keyword>